<dbReference type="InterPro" id="IPR045155">
    <property type="entry name" value="Beta-lactam_cat"/>
</dbReference>
<dbReference type="InterPro" id="IPR000871">
    <property type="entry name" value="Beta-lactam_class-A"/>
</dbReference>
<proteinExistence type="inferred from homology"/>
<dbReference type="AlphaFoldDB" id="A0A953HPB7"/>
<dbReference type="EC" id="3.5.2.6" evidence="3"/>
<comment type="similarity">
    <text evidence="2">Belongs to the class-A beta-lactamase family.</text>
</comment>
<dbReference type="EMBL" id="JAHVHU010000008">
    <property type="protein sequence ID" value="MBY5958328.1"/>
    <property type="molecule type" value="Genomic_DNA"/>
</dbReference>
<dbReference type="Proteomes" id="UP000753961">
    <property type="component" value="Unassembled WGS sequence"/>
</dbReference>
<dbReference type="InterPro" id="IPR012338">
    <property type="entry name" value="Beta-lactam/transpept-like"/>
</dbReference>
<protein>
    <recommendedName>
        <fullName evidence="3">beta-lactamase</fullName>
        <ecNumber evidence="3">3.5.2.6</ecNumber>
    </recommendedName>
</protein>
<dbReference type="GO" id="GO:0030655">
    <property type="term" value="P:beta-lactam antibiotic catabolic process"/>
    <property type="evidence" value="ECO:0007669"/>
    <property type="project" value="InterPro"/>
</dbReference>
<name>A0A953HPB7_9BACT</name>
<comment type="caution">
    <text evidence="5">The sequence shown here is derived from an EMBL/GenBank/DDBJ whole genome shotgun (WGS) entry which is preliminary data.</text>
</comment>
<dbReference type="PROSITE" id="PS51257">
    <property type="entry name" value="PROKAR_LIPOPROTEIN"/>
    <property type="match status" value="1"/>
</dbReference>
<evidence type="ECO:0000259" key="4">
    <source>
        <dbReference type="Pfam" id="PF13354"/>
    </source>
</evidence>
<evidence type="ECO:0000256" key="1">
    <source>
        <dbReference type="ARBA" id="ARBA00001526"/>
    </source>
</evidence>
<evidence type="ECO:0000313" key="5">
    <source>
        <dbReference type="EMBL" id="MBY5958328.1"/>
    </source>
</evidence>
<gene>
    <name evidence="5" type="ORF">KUV50_09315</name>
</gene>
<comment type="catalytic activity">
    <reaction evidence="1">
        <text>a beta-lactam + H2O = a substituted beta-amino acid</text>
        <dbReference type="Rhea" id="RHEA:20401"/>
        <dbReference type="ChEBI" id="CHEBI:15377"/>
        <dbReference type="ChEBI" id="CHEBI:35627"/>
        <dbReference type="ChEBI" id="CHEBI:140347"/>
        <dbReference type="EC" id="3.5.2.6"/>
    </reaction>
</comment>
<evidence type="ECO:0000256" key="2">
    <source>
        <dbReference type="ARBA" id="ARBA00009009"/>
    </source>
</evidence>
<feature type="domain" description="Beta-lactamase class A catalytic" evidence="4">
    <location>
        <begin position="47"/>
        <end position="271"/>
    </location>
</feature>
<keyword evidence="5" id="KW-0378">Hydrolase</keyword>
<sequence>MNRHTAFLSSIIFILIWLQACETGQTPTLLRDSIHAVLDSVEGDFAIAYMDMQTGDTISLQANEVFHAASTMKTPVMIEAYKQRKEQGQKMTDSIVVYNKFYSIVDKSEYHLTPENDSDPELYDLLNQKISWVDLIDRMITRSSNLATNILIDQLGAENVTKSMRRLGANKIQVLRGVEDLKAYEAGLSNTTTALDLLHIYEKLAQYQVVDSSSSQAMIDVLLNQEFNTLIPAPLPDVVQVAHKTGSITGVHHDSGIIILPDGRKYVLVMLSKNVSDMEKADQAMVEVSRLIYDHFINLHTRSGKSDQAITDKSN</sequence>
<evidence type="ECO:0000256" key="3">
    <source>
        <dbReference type="ARBA" id="ARBA00012865"/>
    </source>
</evidence>
<keyword evidence="6" id="KW-1185">Reference proteome</keyword>
<dbReference type="Pfam" id="PF13354">
    <property type="entry name" value="Beta-lactamase2"/>
    <property type="match status" value="1"/>
</dbReference>
<organism evidence="5 6">
    <name type="scientific">Membranihabitans marinus</name>
    <dbReference type="NCBI Taxonomy" id="1227546"/>
    <lineage>
        <taxon>Bacteria</taxon>
        <taxon>Pseudomonadati</taxon>
        <taxon>Bacteroidota</taxon>
        <taxon>Saprospiria</taxon>
        <taxon>Saprospirales</taxon>
        <taxon>Saprospiraceae</taxon>
        <taxon>Membranihabitans</taxon>
    </lineage>
</organism>
<dbReference type="PANTHER" id="PTHR35333">
    <property type="entry name" value="BETA-LACTAMASE"/>
    <property type="match status" value="1"/>
</dbReference>
<dbReference type="GO" id="GO:0008800">
    <property type="term" value="F:beta-lactamase activity"/>
    <property type="evidence" value="ECO:0007669"/>
    <property type="project" value="UniProtKB-EC"/>
</dbReference>
<reference evidence="5" key="1">
    <citation type="submission" date="2021-06" db="EMBL/GenBank/DDBJ databases">
        <title>44 bacteria genomes isolated from Dapeng, Shenzhen.</title>
        <authorList>
            <person name="Zheng W."/>
            <person name="Yu S."/>
            <person name="Huang Y."/>
        </authorList>
    </citation>
    <scope>NUCLEOTIDE SEQUENCE</scope>
    <source>
        <strain evidence="5">DP5N28-2</strain>
    </source>
</reference>
<dbReference type="PANTHER" id="PTHR35333:SF3">
    <property type="entry name" value="BETA-LACTAMASE-TYPE TRANSPEPTIDASE FOLD CONTAINING PROTEIN"/>
    <property type="match status" value="1"/>
</dbReference>
<dbReference type="GO" id="GO:0046677">
    <property type="term" value="P:response to antibiotic"/>
    <property type="evidence" value="ECO:0007669"/>
    <property type="project" value="InterPro"/>
</dbReference>
<dbReference type="Gene3D" id="3.40.710.10">
    <property type="entry name" value="DD-peptidase/beta-lactamase superfamily"/>
    <property type="match status" value="1"/>
</dbReference>
<evidence type="ECO:0000313" key="6">
    <source>
        <dbReference type="Proteomes" id="UP000753961"/>
    </source>
</evidence>
<dbReference type="RefSeq" id="WP_222579866.1">
    <property type="nucleotide sequence ID" value="NZ_JAHVHU010000008.1"/>
</dbReference>
<dbReference type="SUPFAM" id="SSF56601">
    <property type="entry name" value="beta-lactamase/transpeptidase-like"/>
    <property type="match status" value="1"/>
</dbReference>
<accession>A0A953HPB7</accession>